<dbReference type="InParanoid" id="A0A0U5K277"/>
<dbReference type="PATRIC" id="fig|389348.3.peg.633"/>
<dbReference type="KEGG" id="pnl:PNK_0575"/>
<protein>
    <submittedName>
        <fullName evidence="5">Putative peptidase</fullName>
        <ecNumber evidence="5">3.5.1.14</ecNumber>
    </submittedName>
</protein>
<dbReference type="Gene3D" id="3.30.70.360">
    <property type="match status" value="1"/>
</dbReference>
<dbReference type="GO" id="GO:0004046">
    <property type="term" value="F:aminoacylase activity"/>
    <property type="evidence" value="ECO:0007669"/>
    <property type="project" value="UniProtKB-EC"/>
</dbReference>
<dbReference type="Pfam" id="PF07687">
    <property type="entry name" value="M20_dimer"/>
    <property type="match status" value="1"/>
</dbReference>
<dbReference type="NCBIfam" id="NF006579">
    <property type="entry name" value="PRK09104.1"/>
    <property type="match status" value="1"/>
</dbReference>
<evidence type="ECO:0000313" key="6">
    <source>
        <dbReference type="Proteomes" id="UP000069902"/>
    </source>
</evidence>
<dbReference type="InterPro" id="IPR002933">
    <property type="entry name" value="Peptidase_M20"/>
</dbReference>
<dbReference type="GO" id="GO:0008233">
    <property type="term" value="F:peptidase activity"/>
    <property type="evidence" value="ECO:0007669"/>
    <property type="project" value="UniProtKB-KW"/>
</dbReference>
<name>A0A0U5K277_9BACT</name>
<dbReference type="EMBL" id="LN879502">
    <property type="protein sequence ID" value="CUI16203.1"/>
    <property type="molecule type" value="Genomic_DNA"/>
</dbReference>
<dbReference type="PANTHER" id="PTHR43270:SF12">
    <property type="entry name" value="SUCCINYL-DIAMINOPIMELATE DESUCCINYLASE"/>
    <property type="match status" value="1"/>
</dbReference>
<dbReference type="InterPro" id="IPR036264">
    <property type="entry name" value="Bact_exopeptidase_dim_dom"/>
</dbReference>
<keyword evidence="3 5" id="KW-0378">Hydrolase</keyword>
<keyword evidence="6" id="KW-1185">Reference proteome</keyword>
<evidence type="ECO:0000256" key="2">
    <source>
        <dbReference type="ARBA" id="ARBA00022723"/>
    </source>
</evidence>
<keyword evidence="2" id="KW-0479">Metal-binding</keyword>
<gene>
    <name evidence="5" type="ORF">PNK_0575</name>
</gene>
<dbReference type="STRING" id="389348.PNK_0575"/>
<dbReference type="Proteomes" id="UP000069902">
    <property type="component" value="Chromosome cPNK"/>
</dbReference>
<evidence type="ECO:0000256" key="1">
    <source>
        <dbReference type="ARBA" id="ARBA00022670"/>
    </source>
</evidence>
<keyword evidence="1" id="KW-0645">Protease</keyword>
<dbReference type="GO" id="GO:0046872">
    <property type="term" value="F:metal ion binding"/>
    <property type="evidence" value="ECO:0007669"/>
    <property type="project" value="UniProtKB-KW"/>
</dbReference>
<evidence type="ECO:0000313" key="5">
    <source>
        <dbReference type="EMBL" id="CUI16203.1"/>
    </source>
</evidence>
<dbReference type="GO" id="GO:0006508">
    <property type="term" value="P:proteolysis"/>
    <property type="evidence" value="ECO:0007669"/>
    <property type="project" value="UniProtKB-KW"/>
</dbReference>
<dbReference type="EC" id="3.5.1.14" evidence="5"/>
<dbReference type="PANTHER" id="PTHR43270">
    <property type="entry name" value="BETA-ALA-HIS DIPEPTIDASE"/>
    <property type="match status" value="1"/>
</dbReference>
<dbReference type="AlphaFoldDB" id="A0A0U5K277"/>
<feature type="domain" description="Peptidase M20 dimerisation" evidence="4">
    <location>
        <begin position="220"/>
        <end position="378"/>
    </location>
</feature>
<dbReference type="SUPFAM" id="SSF55031">
    <property type="entry name" value="Bacterial exopeptidase dimerisation domain"/>
    <property type="match status" value="1"/>
</dbReference>
<dbReference type="Pfam" id="PF01546">
    <property type="entry name" value="Peptidase_M20"/>
    <property type="match status" value="1"/>
</dbReference>
<accession>A0A0U5K277</accession>
<proteinExistence type="predicted"/>
<dbReference type="NCBIfam" id="NF006053">
    <property type="entry name" value="PRK08201.1"/>
    <property type="match status" value="1"/>
</dbReference>
<reference evidence="6" key="1">
    <citation type="submission" date="2015-09" db="EMBL/GenBank/DDBJ databases">
        <authorList>
            <person name="Bertelli C."/>
        </authorList>
    </citation>
    <scope>NUCLEOTIDE SEQUENCE [LARGE SCALE GENOMIC DNA]</scope>
    <source>
        <strain evidence="6">KNic</strain>
    </source>
</reference>
<organism evidence="5 6">
    <name type="scientific">Candidatus Protochlamydia naegleriophila</name>
    <dbReference type="NCBI Taxonomy" id="389348"/>
    <lineage>
        <taxon>Bacteria</taxon>
        <taxon>Pseudomonadati</taxon>
        <taxon>Chlamydiota</taxon>
        <taxon>Chlamydiia</taxon>
        <taxon>Parachlamydiales</taxon>
        <taxon>Parachlamydiaceae</taxon>
        <taxon>Candidatus Protochlamydia</taxon>
    </lineage>
</organism>
<dbReference type="InterPro" id="IPR051458">
    <property type="entry name" value="Cyt/Met_Dipeptidase"/>
</dbReference>
<dbReference type="SUPFAM" id="SSF53187">
    <property type="entry name" value="Zn-dependent exopeptidases"/>
    <property type="match status" value="1"/>
</dbReference>
<dbReference type="Gene3D" id="3.40.630.10">
    <property type="entry name" value="Zn peptidases"/>
    <property type="match status" value="1"/>
</dbReference>
<evidence type="ECO:0000256" key="3">
    <source>
        <dbReference type="ARBA" id="ARBA00022801"/>
    </source>
</evidence>
<sequence>MNLTTRPSMKKMSDKDTIMVTPIPNSLAEMKKLIDQHRTEWLQDYYTFLSFPSISSEPQFKESMQACADWIMNYLKALRFSVELWPTNEHPVIFASNLEAGPDKPTLLIYNHYDVQPVDPLNEWLSDPFNPTLREGEVYARGAQDNKGQCFYVLQALKFYIDQHGKLPLNVKLCIEGEEEMGSAGLSRLLAAKKVPLQSDYVAIVDLGLRDAQIPAVTLGIRGILTMEVEVQGSHTDLHSGSHGGIVINPIHALVSMLASLRDAKGKITVPGFYDNVEEMSLEERSLVSFHLDLADYQNVTGAYPGGGEKDRTALERAWVRPTLEINGIHGGYTGKGFKTVIPAKAFAKLSCRLVPNQNPETIAKLIENHLKEVAPQGIQVRVNIHQGQGKAVRVSSQAQVVKSFSTAFQEVFGVPCEFIFEGASIPIVPELAAACSGEVILLGLGLTTDQIHAPNEHFGVDRLEKGMLIIARAIELLAEHPPKAPLSNN</sequence>
<evidence type="ECO:0000259" key="4">
    <source>
        <dbReference type="Pfam" id="PF07687"/>
    </source>
</evidence>
<dbReference type="InterPro" id="IPR011650">
    <property type="entry name" value="Peptidase_M20_dimer"/>
</dbReference>